<dbReference type="Proteomes" id="UP001596495">
    <property type="component" value="Unassembled WGS sequence"/>
</dbReference>
<name>A0ABW2R496_9BURK</name>
<dbReference type="EMBL" id="JBHTBX010000001">
    <property type="protein sequence ID" value="MFC7433303.1"/>
    <property type="molecule type" value="Genomic_DNA"/>
</dbReference>
<proteinExistence type="predicted"/>
<evidence type="ECO:0000313" key="2">
    <source>
        <dbReference type="Proteomes" id="UP001596495"/>
    </source>
</evidence>
<evidence type="ECO:0000313" key="1">
    <source>
        <dbReference type="EMBL" id="MFC7433303.1"/>
    </source>
</evidence>
<reference evidence="2" key="1">
    <citation type="journal article" date="2019" name="Int. J. Syst. Evol. Microbiol.">
        <title>The Global Catalogue of Microorganisms (GCM) 10K type strain sequencing project: providing services to taxonomists for standard genome sequencing and annotation.</title>
        <authorList>
            <consortium name="The Broad Institute Genomics Platform"/>
            <consortium name="The Broad Institute Genome Sequencing Center for Infectious Disease"/>
            <person name="Wu L."/>
            <person name="Ma J."/>
        </authorList>
    </citation>
    <scope>NUCLEOTIDE SEQUENCE [LARGE SCALE GENOMIC DNA]</scope>
    <source>
        <strain evidence="2">CCUG 54518</strain>
    </source>
</reference>
<comment type="caution">
    <text evidence="1">The sequence shown here is derived from an EMBL/GenBank/DDBJ whole genome shotgun (WGS) entry which is preliminary data.</text>
</comment>
<organism evidence="1 2">
    <name type="scientific">Hydrogenophaga bisanensis</name>
    <dbReference type="NCBI Taxonomy" id="439611"/>
    <lineage>
        <taxon>Bacteria</taxon>
        <taxon>Pseudomonadati</taxon>
        <taxon>Pseudomonadota</taxon>
        <taxon>Betaproteobacteria</taxon>
        <taxon>Burkholderiales</taxon>
        <taxon>Comamonadaceae</taxon>
        <taxon>Hydrogenophaga</taxon>
    </lineage>
</organism>
<dbReference type="RefSeq" id="WP_374638867.1">
    <property type="nucleotide sequence ID" value="NZ_JBHTBX010000001.1"/>
</dbReference>
<keyword evidence="2" id="KW-1185">Reference proteome</keyword>
<sequence length="125" mass="13273">MTTQARESEGSGYAIGTKLIEQLHQEQDPDARNFCVTGAVVLCANEDQPHDAFAGFARAVVPALQDVPADAKRLATLAARAALAGHQCTRAADGSITFSRWARSVTFDDLADAEAWLDRVTGAGK</sequence>
<protein>
    <submittedName>
        <fullName evidence="1">Uncharacterized protein</fullName>
    </submittedName>
</protein>
<gene>
    <name evidence="1" type="ORF">ACFQNJ_02120</name>
</gene>
<accession>A0ABW2R496</accession>